<keyword evidence="3" id="KW-1185">Reference proteome</keyword>
<accession>A0A5B7EMX2</accession>
<reference evidence="2 3" key="1">
    <citation type="submission" date="2019-05" db="EMBL/GenBank/DDBJ databases">
        <title>Another draft genome of Portunus trituberculatus and its Hox gene families provides insights of decapod evolution.</title>
        <authorList>
            <person name="Jeong J.-H."/>
            <person name="Song I."/>
            <person name="Kim S."/>
            <person name="Choi T."/>
            <person name="Kim D."/>
            <person name="Ryu S."/>
            <person name="Kim W."/>
        </authorList>
    </citation>
    <scope>NUCLEOTIDE SEQUENCE [LARGE SCALE GENOMIC DNA]</scope>
    <source>
        <tissue evidence="2">Muscle</tissue>
    </source>
</reference>
<feature type="region of interest" description="Disordered" evidence="1">
    <location>
        <begin position="70"/>
        <end position="127"/>
    </location>
</feature>
<dbReference type="EMBL" id="VSRR010002896">
    <property type="protein sequence ID" value="MPC33754.1"/>
    <property type="molecule type" value="Genomic_DNA"/>
</dbReference>
<proteinExistence type="predicted"/>
<dbReference type="Proteomes" id="UP000324222">
    <property type="component" value="Unassembled WGS sequence"/>
</dbReference>
<evidence type="ECO:0000313" key="3">
    <source>
        <dbReference type="Proteomes" id="UP000324222"/>
    </source>
</evidence>
<gene>
    <name evidence="2" type="ORF">E2C01_027115</name>
</gene>
<organism evidence="2 3">
    <name type="scientific">Portunus trituberculatus</name>
    <name type="common">Swimming crab</name>
    <name type="synonym">Neptunus trituberculatus</name>
    <dbReference type="NCBI Taxonomy" id="210409"/>
    <lineage>
        <taxon>Eukaryota</taxon>
        <taxon>Metazoa</taxon>
        <taxon>Ecdysozoa</taxon>
        <taxon>Arthropoda</taxon>
        <taxon>Crustacea</taxon>
        <taxon>Multicrustacea</taxon>
        <taxon>Malacostraca</taxon>
        <taxon>Eumalacostraca</taxon>
        <taxon>Eucarida</taxon>
        <taxon>Decapoda</taxon>
        <taxon>Pleocyemata</taxon>
        <taxon>Brachyura</taxon>
        <taxon>Eubrachyura</taxon>
        <taxon>Portunoidea</taxon>
        <taxon>Portunidae</taxon>
        <taxon>Portuninae</taxon>
        <taxon>Portunus</taxon>
    </lineage>
</organism>
<protein>
    <submittedName>
        <fullName evidence="2">Uncharacterized protein</fullName>
    </submittedName>
</protein>
<sequence length="190" mass="20570">MCPGVARTTTTITTYPIPSYPFPPFSLPSRQQDPRHACPSHHPLNETLLPAEWDYVNLFLCASPQRARLPIGSHRTPPPTHTHVTARLGVPPPGTTTVTTVPRRAAGEGAEVGGEEKAVSSNPGTRGAAEHDAVLFVQQRAGIEEQHAQARRRRGDLDSGNMYCIYAVLTHRTPTSHEGAPGLGKCRHPL</sequence>
<evidence type="ECO:0000256" key="1">
    <source>
        <dbReference type="SAM" id="MobiDB-lite"/>
    </source>
</evidence>
<comment type="caution">
    <text evidence="2">The sequence shown here is derived from an EMBL/GenBank/DDBJ whole genome shotgun (WGS) entry which is preliminary data.</text>
</comment>
<dbReference type="AlphaFoldDB" id="A0A5B7EMX2"/>
<name>A0A5B7EMX2_PORTR</name>
<evidence type="ECO:0000313" key="2">
    <source>
        <dbReference type="EMBL" id="MPC33754.1"/>
    </source>
</evidence>